<keyword evidence="5" id="KW-0805">Transcription regulation</keyword>
<dbReference type="FunFam" id="3.40.50.300:FF:000006">
    <property type="entry name" value="DNA-binding transcriptional regulator NtrC"/>
    <property type="match status" value="1"/>
</dbReference>
<dbReference type="InterPro" id="IPR027417">
    <property type="entry name" value="P-loop_NTPase"/>
</dbReference>
<dbReference type="AlphaFoldDB" id="A0AB39UU68"/>
<dbReference type="CDD" id="cd17549">
    <property type="entry name" value="REC_DctD-like"/>
    <property type="match status" value="1"/>
</dbReference>
<organism evidence="11">
    <name type="scientific">Thermohahella caldifontis</name>
    <dbReference type="NCBI Taxonomy" id="3142973"/>
    <lineage>
        <taxon>Bacteria</taxon>
        <taxon>Pseudomonadati</taxon>
        <taxon>Pseudomonadota</taxon>
        <taxon>Gammaproteobacteria</taxon>
        <taxon>Oceanospirillales</taxon>
        <taxon>Hahellaceae</taxon>
        <taxon>Thermohahella</taxon>
    </lineage>
</organism>
<keyword evidence="6" id="KW-0238">DNA-binding</keyword>
<dbReference type="InterPro" id="IPR025943">
    <property type="entry name" value="Sigma_54_int_dom_ATP-bd_2"/>
</dbReference>
<evidence type="ECO:0000256" key="6">
    <source>
        <dbReference type="ARBA" id="ARBA00023125"/>
    </source>
</evidence>
<evidence type="ECO:0000313" key="11">
    <source>
        <dbReference type="EMBL" id="XDT71654.1"/>
    </source>
</evidence>
<dbReference type="SMART" id="SM00448">
    <property type="entry name" value="REC"/>
    <property type="match status" value="1"/>
</dbReference>
<evidence type="ECO:0000256" key="5">
    <source>
        <dbReference type="ARBA" id="ARBA00023015"/>
    </source>
</evidence>
<feature type="domain" description="Sigma-54 factor interaction" evidence="9">
    <location>
        <begin position="150"/>
        <end position="379"/>
    </location>
</feature>
<evidence type="ECO:0000256" key="4">
    <source>
        <dbReference type="ARBA" id="ARBA00023012"/>
    </source>
</evidence>
<dbReference type="PROSITE" id="PS50045">
    <property type="entry name" value="SIGMA54_INTERACT_4"/>
    <property type="match status" value="1"/>
</dbReference>
<dbReference type="PROSITE" id="PS00675">
    <property type="entry name" value="SIGMA54_INTERACT_1"/>
    <property type="match status" value="1"/>
</dbReference>
<dbReference type="PROSITE" id="PS00676">
    <property type="entry name" value="SIGMA54_INTERACT_2"/>
    <property type="match status" value="1"/>
</dbReference>
<dbReference type="SUPFAM" id="SSF52172">
    <property type="entry name" value="CheY-like"/>
    <property type="match status" value="1"/>
</dbReference>
<dbReference type="Gene3D" id="3.40.50.2300">
    <property type="match status" value="1"/>
</dbReference>
<keyword evidence="7" id="KW-0804">Transcription</keyword>
<dbReference type="GO" id="GO:0000160">
    <property type="term" value="P:phosphorelay signal transduction system"/>
    <property type="evidence" value="ECO:0007669"/>
    <property type="project" value="UniProtKB-KW"/>
</dbReference>
<dbReference type="GO" id="GO:0006355">
    <property type="term" value="P:regulation of DNA-templated transcription"/>
    <property type="evidence" value="ECO:0007669"/>
    <property type="project" value="InterPro"/>
</dbReference>
<dbReference type="InterPro" id="IPR002078">
    <property type="entry name" value="Sigma_54_int"/>
</dbReference>
<dbReference type="InterPro" id="IPR001789">
    <property type="entry name" value="Sig_transdc_resp-reg_receiver"/>
</dbReference>
<dbReference type="InterPro" id="IPR009057">
    <property type="entry name" value="Homeodomain-like_sf"/>
</dbReference>
<evidence type="ECO:0000256" key="1">
    <source>
        <dbReference type="ARBA" id="ARBA00022553"/>
    </source>
</evidence>
<evidence type="ECO:0000259" key="10">
    <source>
        <dbReference type="PROSITE" id="PS50110"/>
    </source>
</evidence>
<dbReference type="SUPFAM" id="SSF52540">
    <property type="entry name" value="P-loop containing nucleoside triphosphate hydrolases"/>
    <property type="match status" value="1"/>
</dbReference>
<dbReference type="SUPFAM" id="SSF46689">
    <property type="entry name" value="Homeodomain-like"/>
    <property type="match status" value="1"/>
</dbReference>
<dbReference type="InterPro" id="IPR003593">
    <property type="entry name" value="AAA+_ATPase"/>
</dbReference>
<dbReference type="KEGG" id="tcd:AAIA72_12660"/>
<dbReference type="Pfam" id="PF00158">
    <property type="entry name" value="Sigma54_activat"/>
    <property type="match status" value="1"/>
</dbReference>
<evidence type="ECO:0000259" key="9">
    <source>
        <dbReference type="PROSITE" id="PS50045"/>
    </source>
</evidence>
<dbReference type="PROSITE" id="PS50110">
    <property type="entry name" value="RESPONSE_REGULATORY"/>
    <property type="match status" value="1"/>
</dbReference>
<dbReference type="PANTHER" id="PTHR32071:SF57">
    <property type="entry name" value="C4-DICARBOXYLATE TRANSPORT TRANSCRIPTIONAL REGULATORY PROTEIN DCTD"/>
    <property type="match status" value="1"/>
</dbReference>
<gene>
    <name evidence="11" type="ORF">AAIA72_12660</name>
</gene>
<keyword evidence="2" id="KW-0547">Nucleotide-binding</keyword>
<evidence type="ECO:0000256" key="2">
    <source>
        <dbReference type="ARBA" id="ARBA00022741"/>
    </source>
</evidence>
<dbReference type="RefSeq" id="WP_369600680.1">
    <property type="nucleotide sequence ID" value="NZ_CP154858.1"/>
</dbReference>
<keyword evidence="4" id="KW-0902">Two-component regulatory system</keyword>
<dbReference type="GO" id="GO:0043565">
    <property type="term" value="F:sequence-specific DNA binding"/>
    <property type="evidence" value="ECO:0007669"/>
    <property type="project" value="InterPro"/>
</dbReference>
<dbReference type="GO" id="GO:0005524">
    <property type="term" value="F:ATP binding"/>
    <property type="evidence" value="ECO:0007669"/>
    <property type="project" value="UniProtKB-KW"/>
</dbReference>
<protein>
    <submittedName>
        <fullName evidence="11">Sigma-54 dependent transcriptional regulator</fullName>
    </submittedName>
</protein>
<dbReference type="EMBL" id="CP154858">
    <property type="protein sequence ID" value="XDT71654.1"/>
    <property type="molecule type" value="Genomic_DNA"/>
</dbReference>
<evidence type="ECO:0000256" key="3">
    <source>
        <dbReference type="ARBA" id="ARBA00022840"/>
    </source>
</evidence>
<dbReference type="FunFam" id="3.40.50.2300:FF:000018">
    <property type="entry name" value="DNA-binding transcriptional regulator NtrC"/>
    <property type="match status" value="1"/>
</dbReference>
<dbReference type="Gene3D" id="1.10.10.60">
    <property type="entry name" value="Homeodomain-like"/>
    <property type="match status" value="1"/>
</dbReference>
<dbReference type="InterPro" id="IPR058031">
    <property type="entry name" value="AAA_lid_NorR"/>
</dbReference>
<dbReference type="InterPro" id="IPR002197">
    <property type="entry name" value="HTH_Fis"/>
</dbReference>
<sequence>MTPQDAPQGEVIFIDDDAPIRKAVQQTLMLEGWSTRTFGQPQEALRQINRDWRGVVVTDLSMPDMDGMAVLEAVAQTDGEIPVILVTGHGDISVAVEAMRRGAYDFIEKPFTNERLVDTVRRALEKRNMALEIRALRQELRLQNAPGPRLLGNSPAIRRLRRTLHAILDMPADVLLHGETGTGKDLIARYLHEHSQRREHNFVAINCGAVPENLIESELFGHEAGAFTGADKVRIGKFEHANGGTLFLDEIESMPLALQVRLLRVLEERQVERLGSNRLIPLDIRVIAATKADLRQLADEGRFRADLYYRLNTVSVDIPPLRERPEDIPLLFEHFSVIASARFQREMVPLSVPQMQRLLAHDWPGNVRELRNLAERYVLMGDEALNDLEGGAWPRSGDAQQTLPERVEWFEQSIIRDAMRRHRGVIKDVMVELGLPRKTLYDKLAKYGIRRQDFLAAPDDPAAPPGPG</sequence>
<evidence type="ECO:0000256" key="8">
    <source>
        <dbReference type="PROSITE-ProRule" id="PRU00169"/>
    </source>
</evidence>
<feature type="domain" description="Response regulatory" evidence="10">
    <location>
        <begin position="10"/>
        <end position="124"/>
    </location>
</feature>
<name>A0AB39UU68_9GAMM</name>
<dbReference type="Pfam" id="PF00072">
    <property type="entry name" value="Response_reg"/>
    <property type="match status" value="1"/>
</dbReference>
<dbReference type="InterPro" id="IPR025944">
    <property type="entry name" value="Sigma_54_int_dom_CS"/>
</dbReference>
<dbReference type="PROSITE" id="PS00688">
    <property type="entry name" value="SIGMA54_INTERACT_3"/>
    <property type="match status" value="1"/>
</dbReference>
<evidence type="ECO:0000256" key="7">
    <source>
        <dbReference type="ARBA" id="ARBA00023163"/>
    </source>
</evidence>
<dbReference type="PANTHER" id="PTHR32071">
    <property type="entry name" value="TRANSCRIPTIONAL REGULATORY PROTEIN"/>
    <property type="match status" value="1"/>
</dbReference>
<dbReference type="InterPro" id="IPR025662">
    <property type="entry name" value="Sigma_54_int_dom_ATP-bd_1"/>
</dbReference>
<dbReference type="Pfam" id="PF25601">
    <property type="entry name" value="AAA_lid_14"/>
    <property type="match status" value="1"/>
</dbReference>
<keyword evidence="1 8" id="KW-0597">Phosphoprotein</keyword>
<accession>A0AB39UU68</accession>
<feature type="modified residue" description="4-aspartylphosphate" evidence="8">
    <location>
        <position position="59"/>
    </location>
</feature>
<dbReference type="InterPro" id="IPR011006">
    <property type="entry name" value="CheY-like_superfamily"/>
</dbReference>
<dbReference type="Gene3D" id="3.40.50.300">
    <property type="entry name" value="P-loop containing nucleotide triphosphate hydrolases"/>
    <property type="match status" value="1"/>
</dbReference>
<proteinExistence type="predicted"/>
<keyword evidence="3" id="KW-0067">ATP-binding</keyword>
<dbReference type="CDD" id="cd00009">
    <property type="entry name" value="AAA"/>
    <property type="match status" value="1"/>
</dbReference>
<dbReference type="Gene3D" id="1.10.8.60">
    <property type="match status" value="1"/>
</dbReference>
<reference evidence="11" key="1">
    <citation type="submission" date="2024-05" db="EMBL/GenBank/DDBJ databases">
        <title>Genome sequencing of novel strain.</title>
        <authorList>
            <person name="Ganbat D."/>
            <person name="Ganbat S."/>
            <person name="Lee S.-J."/>
        </authorList>
    </citation>
    <scope>NUCLEOTIDE SEQUENCE</scope>
    <source>
        <strain evidence="11">SMD15-11</strain>
    </source>
</reference>
<dbReference type="Pfam" id="PF02954">
    <property type="entry name" value="HTH_8"/>
    <property type="match status" value="1"/>
</dbReference>
<dbReference type="SMART" id="SM00382">
    <property type="entry name" value="AAA"/>
    <property type="match status" value="1"/>
</dbReference>